<reference evidence="3 4" key="1">
    <citation type="submission" date="2016-03" db="EMBL/GenBank/DDBJ databases">
        <title>How can Kluyveromyces marxianus grow so fast - potential evolutionary course in Saccharomyces Complex revealed by comparative genomics.</title>
        <authorList>
            <person name="Mo W."/>
            <person name="Lu W."/>
            <person name="Yang X."/>
            <person name="Qi J."/>
            <person name="Lv H."/>
        </authorList>
    </citation>
    <scope>NUCLEOTIDE SEQUENCE [LARGE SCALE GENOMIC DNA]</scope>
    <source>
        <strain evidence="3 4">FIM1</strain>
    </source>
</reference>
<feature type="coiled-coil region" evidence="1">
    <location>
        <begin position="214"/>
        <end position="241"/>
    </location>
</feature>
<proteinExistence type="predicted"/>
<keyword evidence="1" id="KW-0175">Coiled coil</keyword>
<feature type="region of interest" description="Disordered" evidence="2">
    <location>
        <begin position="124"/>
        <end position="185"/>
    </location>
</feature>
<evidence type="ECO:0000256" key="2">
    <source>
        <dbReference type="SAM" id="MobiDB-lite"/>
    </source>
</evidence>
<feature type="coiled-coil region" evidence="1">
    <location>
        <begin position="11"/>
        <end position="101"/>
    </location>
</feature>
<keyword evidence="4" id="KW-1185">Reference proteome</keyword>
<feature type="compositionally biased region" description="Low complexity" evidence="2">
    <location>
        <begin position="167"/>
        <end position="181"/>
    </location>
</feature>
<gene>
    <name evidence="3" type="ORF">FIM1_2972</name>
</gene>
<sequence length="300" mass="34643">MNGNESDSALLRKYKNQVKLLTEEIAHHENEQSVRDWQIDELKVKLRSVTEELKNVKQDLEFETQRSQTLEEANSELQLRLRESKSQHTAILQELEQLKSEKRVISERIRQSYVELGTRRKISTNLIPDNNSDDEYEYKDGNGNGKDHDVLEGTVANRRISSRKFSSKTTTSEEQESSSFDEWSDDEVDELHEIEQDGDALEPKHEPAASQTLLQQYETLIDDLQHENEKLVAQLRIQALRTANISVSPPLRKFLHETYPVMAKRPTYILLWQPWFSSSSSCPGGKFKPVSMGVLLDIDM</sequence>
<dbReference type="EMBL" id="CP015057">
    <property type="protein sequence ID" value="QGN16267.1"/>
    <property type="molecule type" value="Genomic_DNA"/>
</dbReference>
<accession>A0ABX6EYT7</accession>
<evidence type="ECO:0000256" key="1">
    <source>
        <dbReference type="SAM" id="Coils"/>
    </source>
</evidence>
<evidence type="ECO:0000313" key="4">
    <source>
        <dbReference type="Proteomes" id="UP000422736"/>
    </source>
</evidence>
<protein>
    <submittedName>
        <fullName evidence="3">Uncharacterized protein</fullName>
    </submittedName>
</protein>
<name>A0ABX6EYT7_KLUMA</name>
<evidence type="ECO:0000313" key="3">
    <source>
        <dbReference type="EMBL" id="QGN16267.1"/>
    </source>
</evidence>
<organism evidence="3 4">
    <name type="scientific">Kluyveromyces marxianus</name>
    <name type="common">Yeast</name>
    <name type="synonym">Candida kefyr</name>
    <dbReference type="NCBI Taxonomy" id="4911"/>
    <lineage>
        <taxon>Eukaryota</taxon>
        <taxon>Fungi</taxon>
        <taxon>Dikarya</taxon>
        <taxon>Ascomycota</taxon>
        <taxon>Saccharomycotina</taxon>
        <taxon>Saccharomycetes</taxon>
        <taxon>Saccharomycetales</taxon>
        <taxon>Saccharomycetaceae</taxon>
        <taxon>Kluyveromyces</taxon>
    </lineage>
</organism>
<dbReference type="Proteomes" id="UP000422736">
    <property type="component" value="Chromosome 4"/>
</dbReference>